<name>A0ABC8SRJ0_9AQUA</name>
<evidence type="ECO:0000256" key="3">
    <source>
        <dbReference type="ARBA" id="ARBA00022512"/>
    </source>
</evidence>
<keyword evidence="11" id="KW-1185">Reference proteome</keyword>
<gene>
    <name evidence="10" type="ORF">ILEXP_LOCUS27088</name>
</gene>
<evidence type="ECO:0000256" key="2">
    <source>
        <dbReference type="ARBA" id="ARBA00008834"/>
    </source>
</evidence>
<dbReference type="GO" id="GO:0071555">
    <property type="term" value="P:cell wall organization"/>
    <property type="evidence" value="ECO:0007669"/>
    <property type="project" value="UniProtKB-KW"/>
</dbReference>
<dbReference type="SUPFAM" id="SSF51126">
    <property type="entry name" value="Pectin lyase-like"/>
    <property type="match status" value="3"/>
</dbReference>
<dbReference type="AlphaFoldDB" id="A0ABC8SRJ0"/>
<organism evidence="10 11">
    <name type="scientific">Ilex paraguariensis</name>
    <name type="common">yerba mate</name>
    <dbReference type="NCBI Taxonomy" id="185542"/>
    <lineage>
        <taxon>Eukaryota</taxon>
        <taxon>Viridiplantae</taxon>
        <taxon>Streptophyta</taxon>
        <taxon>Embryophyta</taxon>
        <taxon>Tracheophyta</taxon>
        <taxon>Spermatophyta</taxon>
        <taxon>Magnoliopsida</taxon>
        <taxon>eudicotyledons</taxon>
        <taxon>Gunneridae</taxon>
        <taxon>Pentapetalae</taxon>
        <taxon>asterids</taxon>
        <taxon>campanulids</taxon>
        <taxon>Aquifoliales</taxon>
        <taxon>Aquifoliaceae</taxon>
        <taxon>Ilex</taxon>
    </lineage>
</organism>
<dbReference type="InterPro" id="IPR011050">
    <property type="entry name" value="Pectin_lyase_fold/virulence"/>
</dbReference>
<dbReference type="Pfam" id="PF00295">
    <property type="entry name" value="Glyco_hydro_28"/>
    <property type="match status" value="3"/>
</dbReference>
<evidence type="ECO:0000256" key="5">
    <source>
        <dbReference type="ARBA" id="ARBA00022801"/>
    </source>
</evidence>
<evidence type="ECO:0000256" key="8">
    <source>
        <dbReference type="PROSITE-ProRule" id="PRU10052"/>
    </source>
</evidence>
<keyword evidence="3" id="KW-0134">Cell wall</keyword>
<proteinExistence type="inferred from homology"/>
<keyword evidence="5 9" id="KW-0378">Hydrolase</keyword>
<feature type="active site" evidence="8">
    <location>
        <position position="281"/>
    </location>
</feature>
<evidence type="ECO:0000313" key="11">
    <source>
        <dbReference type="Proteomes" id="UP001642360"/>
    </source>
</evidence>
<dbReference type="PROSITE" id="PS00502">
    <property type="entry name" value="POLYGALACTURONASE"/>
    <property type="match status" value="1"/>
</dbReference>
<evidence type="ECO:0000256" key="6">
    <source>
        <dbReference type="ARBA" id="ARBA00023295"/>
    </source>
</evidence>
<comment type="caution">
    <text evidence="10">The sequence shown here is derived from an EMBL/GenBank/DDBJ whole genome shotgun (WGS) entry which is preliminary data.</text>
</comment>
<evidence type="ECO:0000256" key="4">
    <source>
        <dbReference type="ARBA" id="ARBA00022525"/>
    </source>
</evidence>
<evidence type="ECO:0000313" key="10">
    <source>
        <dbReference type="EMBL" id="CAK9158445.1"/>
    </source>
</evidence>
<keyword evidence="4" id="KW-0964">Secreted</keyword>
<dbReference type="Gene3D" id="2.160.20.10">
    <property type="entry name" value="Single-stranded right-handed beta-helix, Pectin lyase-like"/>
    <property type="match status" value="3"/>
</dbReference>
<dbReference type="SMART" id="SM00710">
    <property type="entry name" value="PbH1"/>
    <property type="match status" value="7"/>
</dbReference>
<dbReference type="InterPro" id="IPR006626">
    <property type="entry name" value="PbH1"/>
</dbReference>
<dbReference type="InterPro" id="IPR000743">
    <property type="entry name" value="Glyco_hydro_28"/>
</dbReference>
<keyword evidence="6 9" id="KW-0326">Glycosidase</keyword>
<accession>A0ABC8SRJ0</accession>
<dbReference type="EMBL" id="CAUOFW020003170">
    <property type="protein sequence ID" value="CAK9158445.1"/>
    <property type="molecule type" value="Genomic_DNA"/>
</dbReference>
<reference evidence="10 11" key="1">
    <citation type="submission" date="2024-02" db="EMBL/GenBank/DDBJ databases">
        <authorList>
            <person name="Vignale AGUSTIN F."/>
            <person name="Sosa J E."/>
            <person name="Modenutti C."/>
        </authorList>
    </citation>
    <scope>NUCLEOTIDE SEQUENCE [LARGE SCALE GENOMIC DNA]</scope>
</reference>
<keyword evidence="7" id="KW-0961">Cell wall biogenesis/degradation</keyword>
<dbReference type="PANTHER" id="PTHR31375">
    <property type="match status" value="1"/>
</dbReference>
<evidence type="ECO:0008006" key="12">
    <source>
        <dbReference type="Google" id="ProtNLM"/>
    </source>
</evidence>
<comment type="subcellular location">
    <subcellularLocation>
        <location evidence="1">Secreted</location>
        <location evidence="1">Cell wall</location>
    </subcellularLocation>
</comment>
<protein>
    <recommendedName>
        <fullName evidence="12">Polygalacturonase</fullName>
    </recommendedName>
</protein>
<dbReference type="Proteomes" id="UP001642360">
    <property type="component" value="Unassembled WGS sequence"/>
</dbReference>
<dbReference type="GO" id="GO:0004553">
    <property type="term" value="F:hydrolase activity, hydrolyzing O-glycosyl compounds"/>
    <property type="evidence" value="ECO:0007669"/>
    <property type="project" value="UniProtKB-ARBA"/>
</dbReference>
<sequence>MRQVWGNIVAPEGKSAWKGSNTTHWLSFKQIKGLFINGHGQGQIDGRGSSWWRNGENENGPTVWGNIVAPEGKSAWKGSNTTHWLSFKQIKGLFINGHGQGQIDGRGSSWWRNGENENGPTALHFYECDNLQVDGMKHINSQKNHISIAGCRGATISNLHISAPQTSPNTDGIDISTSSNVQVHDCNIATGDDCIAINGGSSYVNITNIACGPGHGIRGATISNLHISAPQTSPNTDGIDISTSSNVQVHDCNIATGDDCITINGGSSYVNITNIACGPGHGISIGSLGNSGKNDKVEEIHVQNCNFTGTTNGVRIKTWQEKVERMIKWKRYMYRIVISLELRMEQGSRHGRGGSGYARRITFTEIRFTATGNPIVIDQYYCPHGYCRNQFVCLLETSAVKVSDISYTGVQGTSINSDAINFSCSQSVPCINISLDHVNITSADSSHATYARCINAHGRSYATNPVVNCLLK</sequence>
<comment type="similarity">
    <text evidence="2 9">Belongs to the glycosyl hydrolase 28 family.</text>
</comment>
<evidence type="ECO:0000256" key="9">
    <source>
        <dbReference type="RuleBase" id="RU361169"/>
    </source>
</evidence>
<evidence type="ECO:0000256" key="1">
    <source>
        <dbReference type="ARBA" id="ARBA00004191"/>
    </source>
</evidence>
<evidence type="ECO:0000256" key="7">
    <source>
        <dbReference type="ARBA" id="ARBA00023316"/>
    </source>
</evidence>
<dbReference type="InterPro" id="IPR012334">
    <property type="entry name" value="Pectin_lyas_fold"/>
</dbReference>